<feature type="non-terminal residue" evidence="8">
    <location>
        <position position="191"/>
    </location>
</feature>
<dbReference type="InterPro" id="IPR050321">
    <property type="entry name" value="Glycosyltr_2/OpgH_subfam"/>
</dbReference>
<keyword evidence="3 8" id="KW-0808">Transferase</keyword>
<dbReference type="Proteomes" id="UP000037020">
    <property type="component" value="Unassembled WGS sequence"/>
</dbReference>
<gene>
    <name evidence="8" type="ORF">ADK38_22800</name>
</gene>
<comment type="subcellular location">
    <subcellularLocation>
        <location evidence="1">Membrane</location>
        <topology evidence="1">Multi-pass membrane protein</topology>
    </subcellularLocation>
</comment>
<dbReference type="Pfam" id="PF00535">
    <property type="entry name" value="Glycos_transf_2"/>
    <property type="match status" value="1"/>
</dbReference>
<reference evidence="8 9" key="1">
    <citation type="submission" date="2015-07" db="EMBL/GenBank/DDBJ databases">
        <authorList>
            <person name="Ju K.-S."/>
            <person name="Doroghazi J.R."/>
            <person name="Metcalf W.W."/>
        </authorList>
    </citation>
    <scope>NUCLEOTIDE SEQUENCE [LARGE SCALE GENOMIC DNA]</scope>
    <source>
        <strain evidence="8 9">NRRL B-3589</strain>
    </source>
</reference>
<evidence type="ECO:0000259" key="7">
    <source>
        <dbReference type="Pfam" id="PF00535"/>
    </source>
</evidence>
<dbReference type="EMBL" id="LGUT01001972">
    <property type="protein sequence ID" value="KOG87904.1"/>
    <property type="molecule type" value="Genomic_DNA"/>
</dbReference>
<dbReference type="Gene3D" id="3.90.550.10">
    <property type="entry name" value="Spore Coat Polysaccharide Biosynthesis Protein SpsA, Chain A"/>
    <property type="match status" value="1"/>
</dbReference>
<sequence>MPTHTLLLCFPFLLLLCFLLYWAGARYSYLRRPAAESGDATAFDWHFFVPCRDEETVVGTTVARLRADFPRAHVWVIDDDSDDATGAIVEEAAAEDARVHLVRRRRPDARKGKGAALNAAYDELNLYLSDIAGPPRDRVVVCVVDADGRLDPRALDRVSGPSGLGDPEIGGVQVSVRMRNVEERQPLPGRG</sequence>
<proteinExistence type="predicted"/>
<evidence type="ECO:0000256" key="6">
    <source>
        <dbReference type="ARBA" id="ARBA00023136"/>
    </source>
</evidence>
<dbReference type="GO" id="GO:0016740">
    <property type="term" value="F:transferase activity"/>
    <property type="evidence" value="ECO:0007669"/>
    <property type="project" value="UniProtKB-KW"/>
</dbReference>
<feature type="domain" description="Glycosyltransferase 2-like" evidence="7">
    <location>
        <begin position="48"/>
        <end position="157"/>
    </location>
</feature>
<keyword evidence="9" id="KW-1185">Reference proteome</keyword>
<keyword evidence="2" id="KW-0328">Glycosyltransferase</keyword>
<comment type="caution">
    <text evidence="8">The sequence shown here is derived from an EMBL/GenBank/DDBJ whole genome shotgun (WGS) entry which is preliminary data.</text>
</comment>
<evidence type="ECO:0000313" key="9">
    <source>
        <dbReference type="Proteomes" id="UP000037020"/>
    </source>
</evidence>
<dbReference type="InterPro" id="IPR001173">
    <property type="entry name" value="Glyco_trans_2-like"/>
</dbReference>
<organism evidence="8 9">
    <name type="scientific">Streptomyces varsoviensis</name>
    <dbReference type="NCBI Taxonomy" id="67373"/>
    <lineage>
        <taxon>Bacteria</taxon>
        <taxon>Bacillati</taxon>
        <taxon>Actinomycetota</taxon>
        <taxon>Actinomycetes</taxon>
        <taxon>Kitasatosporales</taxon>
        <taxon>Streptomycetaceae</taxon>
        <taxon>Streptomyces</taxon>
    </lineage>
</organism>
<evidence type="ECO:0000313" key="8">
    <source>
        <dbReference type="EMBL" id="KOG87904.1"/>
    </source>
</evidence>
<evidence type="ECO:0000256" key="5">
    <source>
        <dbReference type="ARBA" id="ARBA00022989"/>
    </source>
</evidence>
<evidence type="ECO:0000256" key="4">
    <source>
        <dbReference type="ARBA" id="ARBA00022692"/>
    </source>
</evidence>
<accession>A0ABR5J3A5</accession>
<protein>
    <submittedName>
        <fullName evidence="8">Glycosyl transferase</fullName>
    </submittedName>
</protein>
<evidence type="ECO:0000256" key="1">
    <source>
        <dbReference type="ARBA" id="ARBA00004141"/>
    </source>
</evidence>
<keyword evidence="4" id="KW-0812">Transmembrane</keyword>
<dbReference type="PANTHER" id="PTHR43867">
    <property type="entry name" value="CELLULOSE SYNTHASE CATALYTIC SUBUNIT A [UDP-FORMING]"/>
    <property type="match status" value="1"/>
</dbReference>
<dbReference type="PANTHER" id="PTHR43867:SF2">
    <property type="entry name" value="CELLULOSE SYNTHASE CATALYTIC SUBUNIT A [UDP-FORMING]"/>
    <property type="match status" value="1"/>
</dbReference>
<dbReference type="InterPro" id="IPR029044">
    <property type="entry name" value="Nucleotide-diphossugar_trans"/>
</dbReference>
<keyword evidence="5" id="KW-1133">Transmembrane helix</keyword>
<evidence type="ECO:0000256" key="3">
    <source>
        <dbReference type="ARBA" id="ARBA00022679"/>
    </source>
</evidence>
<evidence type="ECO:0000256" key="2">
    <source>
        <dbReference type="ARBA" id="ARBA00022676"/>
    </source>
</evidence>
<dbReference type="SUPFAM" id="SSF53448">
    <property type="entry name" value="Nucleotide-diphospho-sugar transferases"/>
    <property type="match status" value="1"/>
</dbReference>
<keyword evidence="6" id="KW-0472">Membrane</keyword>
<name>A0ABR5J3A5_9ACTN</name>